<dbReference type="OrthoDB" id="712293at2"/>
<protein>
    <submittedName>
        <fullName evidence="1">Uncharacterized protein</fullName>
    </submittedName>
</protein>
<keyword evidence="2" id="KW-1185">Reference proteome</keyword>
<name>A0A1G9NHM3_9SPHI</name>
<dbReference type="RefSeq" id="WP_090699549.1">
    <property type="nucleotide sequence ID" value="NZ_FNHH01000003.1"/>
</dbReference>
<dbReference type="Proteomes" id="UP000199226">
    <property type="component" value="Unassembled WGS sequence"/>
</dbReference>
<dbReference type="AlphaFoldDB" id="A0A1G9NHM3"/>
<reference evidence="2" key="1">
    <citation type="submission" date="2016-10" db="EMBL/GenBank/DDBJ databases">
        <authorList>
            <person name="Varghese N."/>
            <person name="Submissions S."/>
        </authorList>
    </citation>
    <scope>NUCLEOTIDE SEQUENCE [LARGE SCALE GENOMIC DNA]</scope>
    <source>
        <strain evidence="2">DSM 24536</strain>
    </source>
</reference>
<dbReference type="EMBL" id="FNHH01000003">
    <property type="protein sequence ID" value="SDL86086.1"/>
    <property type="molecule type" value="Genomic_DNA"/>
</dbReference>
<gene>
    <name evidence="1" type="ORF">SAMN05421813_10343</name>
</gene>
<dbReference type="STRING" id="990371.SAMN05421813_10343"/>
<accession>A0A1G9NHM3</accession>
<evidence type="ECO:0000313" key="2">
    <source>
        <dbReference type="Proteomes" id="UP000199226"/>
    </source>
</evidence>
<organism evidence="1 2">
    <name type="scientific">Daejeonella rubra</name>
    <dbReference type="NCBI Taxonomy" id="990371"/>
    <lineage>
        <taxon>Bacteria</taxon>
        <taxon>Pseudomonadati</taxon>
        <taxon>Bacteroidota</taxon>
        <taxon>Sphingobacteriia</taxon>
        <taxon>Sphingobacteriales</taxon>
        <taxon>Sphingobacteriaceae</taxon>
        <taxon>Daejeonella</taxon>
    </lineage>
</organism>
<proteinExistence type="predicted"/>
<sequence>MLPFVAALGIKPEVQDFFEPWLEVSSKTELQFSYIDQAINRKKREVLNAHGSLIPSTTGIWCAGDLHPHTVRHNILFYSAIEALSFCTMNTGWLSRPDNVAFSAVGLCPVASQVEALRFRFPNARLHTVFGNDVLGRIADCKVALWAKGKDAHFHMHQDIIIAQYNSKTFRIPEPIFSLHLFEQKSSLRAGIRTHKPKAGFVSFLELLKEVS</sequence>
<evidence type="ECO:0000313" key="1">
    <source>
        <dbReference type="EMBL" id="SDL86086.1"/>
    </source>
</evidence>